<dbReference type="PANTHER" id="PTHR30582">
    <property type="entry name" value="L,D-TRANSPEPTIDASE"/>
    <property type="match status" value="1"/>
</dbReference>
<evidence type="ECO:0000313" key="16">
    <source>
        <dbReference type="EMBL" id="KRV49417.1"/>
    </source>
</evidence>
<dbReference type="GO" id="GO:0018104">
    <property type="term" value="P:peptidoglycan-protein cross-linking"/>
    <property type="evidence" value="ECO:0007669"/>
    <property type="project" value="TreeGrafter"/>
</dbReference>
<evidence type="ECO:0000256" key="7">
    <source>
        <dbReference type="ARBA" id="ARBA00023136"/>
    </source>
</evidence>
<keyword evidence="2" id="KW-1003">Cell membrane</keyword>
<keyword evidence="8" id="KW-0564">Palmitate</keyword>
<evidence type="ECO:0000256" key="5">
    <source>
        <dbReference type="ARBA" id="ARBA00022960"/>
    </source>
</evidence>
<feature type="domain" description="L,D-TPase catalytic" evidence="15">
    <location>
        <begin position="237"/>
        <end position="368"/>
    </location>
</feature>
<dbReference type="SUPFAM" id="SSF141523">
    <property type="entry name" value="L,D-transpeptidase catalytic domain-like"/>
    <property type="match status" value="1"/>
</dbReference>
<dbReference type="GO" id="GO:0005576">
    <property type="term" value="C:extracellular region"/>
    <property type="evidence" value="ECO:0007669"/>
    <property type="project" value="TreeGrafter"/>
</dbReference>
<feature type="region of interest" description="Disordered" evidence="14">
    <location>
        <begin position="1"/>
        <end position="42"/>
    </location>
</feature>
<dbReference type="Gene3D" id="2.60.40.3710">
    <property type="match status" value="1"/>
</dbReference>
<keyword evidence="17" id="KW-1185">Reference proteome</keyword>
<dbReference type="InterPro" id="IPR041280">
    <property type="entry name" value="Big_10"/>
</dbReference>
<feature type="region of interest" description="Disordered" evidence="14">
    <location>
        <begin position="76"/>
        <end position="101"/>
    </location>
</feature>
<dbReference type="Gene3D" id="2.40.440.10">
    <property type="entry name" value="L,D-transpeptidase catalytic domain-like"/>
    <property type="match status" value="1"/>
</dbReference>
<dbReference type="GO" id="GO:0071555">
    <property type="term" value="P:cell wall organization"/>
    <property type="evidence" value="ECO:0007669"/>
    <property type="project" value="UniProtKB-UniRule"/>
</dbReference>
<accession>A0A0T6LTY8</accession>
<keyword evidence="10" id="KW-0012">Acyltransferase</keyword>
<dbReference type="GO" id="GO:0016746">
    <property type="term" value="F:acyltransferase activity"/>
    <property type="evidence" value="ECO:0007669"/>
    <property type="project" value="UniProtKB-KW"/>
</dbReference>
<dbReference type="eggNOG" id="COG1376">
    <property type="taxonomic scope" value="Bacteria"/>
</dbReference>
<dbReference type="Pfam" id="PF17964">
    <property type="entry name" value="Big_10"/>
    <property type="match status" value="1"/>
</dbReference>
<dbReference type="GO" id="GO:0071972">
    <property type="term" value="F:peptidoglycan L,D-transpeptidase activity"/>
    <property type="evidence" value="ECO:0007669"/>
    <property type="project" value="TreeGrafter"/>
</dbReference>
<evidence type="ECO:0000256" key="9">
    <source>
        <dbReference type="ARBA" id="ARBA00023288"/>
    </source>
</evidence>
<evidence type="ECO:0000256" key="3">
    <source>
        <dbReference type="ARBA" id="ARBA00022679"/>
    </source>
</evidence>
<dbReference type="PANTHER" id="PTHR30582:SF2">
    <property type="entry name" value="L,D-TRANSPEPTIDASE YCIB-RELATED"/>
    <property type="match status" value="1"/>
</dbReference>
<evidence type="ECO:0000256" key="14">
    <source>
        <dbReference type="SAM" id="MobiDB-lite"/>
    </source>
</evidence>
<dbReference type="InterPro" id="IPR050979">
    <property type="entry name" value="LD-transpeptidase"/>
</dbReference>
<keyword evidence="3" id="KW-0808">Transferase</keyword>
<feature type="active site" description="Proton donor/acceptor" evidence="13">
    <location>
        <position position="317"/>
    </location>
</feature>
<comment type="caution">
    <text evidence="16">The sequence shown here is derived from an EMBL/GenBank/DDBJ whole genome shotgun (WGS) entry which is preliminary data.</text>
</comment>
<dbReference type="Pfam" id="PF03734">
    <property type="entry name" value="YkuD"/>
    <property type="match status" value="1"/>
</dbReference>
<evidence type="ECO:0000256" key="1">
    <source>
        <dbReference type="ARBA" id="ARBA00004752"/>
    </source>
</evidence>
<sequence length="395" mass="42125">MLLLVPACGGDDDGGGGKDGGDQKSNSVGSDKVKERDTAASKAVVTVAPENNADDVATNGVLKVTAQKGKLTSVKVTDDKGGEVPGEISKDGMSWEPSEHLGTGTKYVVDAVAEDSEGRESAKHSTFTTVVPKDTFIGYFTPENGQTVGAGMEVSLNFNQPITNRAEVEEAVQVTANPSVPVEGHWFGNQRLDFRPEKYWAAGTKVTLKLRLKGVEGADGIYGTQSKDVSFTVGRNQVSVVDATKKTMTVTRDGKLLKTIPITAGAPATTTYNGKMVITEKLQVTRMDGATVGFGGEYDIKDVPHAMRLTTSGTFIHGNYWKAKSIFGSENVSHGCVGLFDRRGGSDPTTDASWFFNNSLIGDVVEVVNSEDKIVSPDNGLNGWNMSWAEWTAEQ</sequence>
<dbReference type="InterPro" id="IPR038063">
    <property type="entry name" value="Transpep_catalytic_dom"/>
</dbReference>
<evidence type="ECO:0000259" key="15">
    <source>
        <dbReference type="PROSITE" id="PS52029"/>
    </source>
</evidence>
<dbReference type="FunFam" id="2.60.40.3780:FF:000001">
    <property type="entry name" value="L,D-transpeptidase 2"/>
    <property type="match status" value="1"/>
</dbReference>
<dbReference type="CDD" id="cd13432">
    <property type="entry name" value="LDT_IgD_like_2"/>
    <property type="match status" value="1"/>
</dbReference>
<evidence type="ECO:0000256" key="13">
    <source>
        <dbReference type="PROSITE-ProRule" id="PRU01373"/>
    </source>
</evidence>
<feature type="active site" description="Nucleophile" evidence="13">
    <location>
        <position position="336"/>
    </location>
</feature>
<dbReference type="RefSeq" id="WP_018383437.1">
    <property type="nucleotide sequence ID" value="NZ_LLZU01000012.1"/>
</dbReference>
<dbReference type="Gene3D" id="2.60.40.3780">
    <property type="match status" value="1"/>
</dbReference>
<keyword evidence="7" id="KW-0472">Membrane</keyword>
<keyword evidence="4" id="KW-0732">Signal</keyword>
<dbReference type="GO" id="GO:0008360">
    <property type="term" value="P:regulation of cell shape"/>
    <property type="evidence" value="ECO:0007669"/>
    <property type="project" value="UniProtKB-UniRule"/>
</dbReference>
<evidence type="ECO:0000256" key="2">
    <source>
        <dbReference type="ARBA" id="ARBA00022475"/>
    </source>
</evidence>
<keyword evidence="11 13" id="KW-0961">Cell wall biogenesis/degradation</keyword>
<dbReference type="EMBL" id="LLZU01000012">
    <property type="protein sequence ID" value="KRV49417.1"/>
    <property type="molecule type" value="Genomic_DNA"/>
</dbReference>
<keyword evidence="9" id="KW-0449">Lipoprotein</keyword>
<evidence type="ECO:0000256" key="11">
    <source>
        <dbReference type="ARBA" id="ARBA00023316"/>
    </source>
</evidence>
<comment type="pathway">
    <text evidence="1 13">Cell wall biogenesis; peptidoglycan biosynthesis.</text>
</comment>
<proteinExistence type="predicted"/>
<evidence type="ECO:0000256" key="8">
    <source>
        <dbReference type="ARBA" id="ARBA00023139"/>
    </source>
</evidence>
<evidence type="ECO:0000256" key="10">
    <source>
        <dbReference type="ARBA" id="ARBA00023315"/>
    </source>
</evidence>
<organism evidence="16 17">
    <name type="scientific">Wenjunlia vitaminophila</name>
    <name type="common">Streptomyces vitaminophilus</name>
    <dbReference type="NCBI Taxonomy" id="76728"/>
    <lineage>
        <taxon>Bacteria</taxon>
        <taxon>Bacillati</taxon>
        <taxon>Actinomycetota</taxon>
        <taxon>Actinomycetes</taxon>
        <taxon>Kitasatosporales</taxon>
        <taxon>Streptomycetaceae</taxon>
        <taxon>Wenjunlia</taxon>
    </lineage>
</organism>
<dbReference type="CDD" id="cd16913">
    <property type="entry name" value="YkuD_like"/>
    <property type="match status" value="1"/>
</dbReference>
<name>A0A0T6LTY8_WENVI</name>
<dbReference type="OrthoDB" id="5242354at2"/>
<evidence type="ECO:0000256" key="12">
    <source>
        <dbReference type="ARBA" id="ARBA00060592"/>
    </source>
</evidence>
<gene>
    <name evidence="16" type="ORF">AQ490_20755</name>
</gene>
<dbReference type="PROSITE" id="PS52029">
    <property type="entry name" value="LD_TPASE"/>
    <property type="match status" value="1"/>
</dbReference>
<dbReference type="UniPathway" id="UPA00219"/>
<dbReference type="Proteomes" id="UP000050867">
    <property type="component" value="Unassembled WGS sequence"/>
</dbReference>
<keyword evidence="5 13" id="KW-0133">Cell shape</keyword>
<protein>
    <recommendedName>
        <fullName evidence="15">L,D-TPase catalytic domain-containing protein</fullName>
    </recommendedName>
</protein>
<dbReference type="AlphaFoldDB" id="A0A0T6LTY8"/>
<reference evidence="16 17" key="1">
    <citation type="submission" date="2015-10" db="EMBL/GenBank/DDBJ databases">
        <title>Draft genome sequence of pyrrolomycin-producing Streptomyces vitaminophilus.</title>
        <authorList>
            <person name="Graham D.E."/>
            <person name="Mahan K.M."/>
            <person name="Klingeman D.M."/>
            <person name="Hettich R.L."/>
            <person name="Parry R.J."/>
        </authorList>
    </citation>
    <scope>NUCLEOTIDE SEQUENCE [LARGE SCALE GENOMIC DNA]</scope>
    <source>
        <strain evidence="16 17">ATCC 31673</strain>
    </source>
</reference>
<dbReference type="FunFam" id="2.40.440.10:FF:000005">
    <property type="entry name" value="L,D-transpeptidase 2"/>
    <property type="match status" value="1"/>
</dbReference>
<dbReference type="STRING" id="76728.AQ490_20755"/>
<evidence type="ECO:0000256" key="4">
    <source>
        <dbReference type="ARBA" id="ARBA00022729"/>
    </source>
</evidence>
<evidence type="ECO:0000256" key="6">
    <source>
        <dbReference type="ARBA" id="ARBA00022984"/>
    </source>
</evidence>
<comment type="pathway">
    <text evidence="12">Glycan biosynthesis.</text>
</comment>
<dbReference type="InterPro" id="IPR005490">
    <property type="entry name" value="LD_TPept_cat_dom"/>
</dbReference>
<evidence type="ECO:0000313" key="17">
    <source>
        <dbReference type="Proteomes" id="UP000050867"/>
    </source>
</evidence>
<keyword evidence="6 13" id="KW-0573">Peptidoglycan synthesis</keyword>